<evidence type="ECO:0000313" key="2">
    <source>
        <dbReference type="EMBL" id="RHF69646.1"/>
    </source>
</evidence>
<accession>A0A414PME3</accession>
<dbReference type="Gene3D" id="3.40.80.10">
    <property type="entry name" value="Peptidoglycan recognition protein-like"/>
    <property type="match status" value="1"/>
</dbReference>
<sequence length="157" mass="17797">MRFTNLIVIHCSATCCACSYTEHDLITDHRSQSFSGAGYHYYIYKNGDIKTLRPLERSEERACGYNAHSINICCESGLDERGRLVATRTDFQKHSLRMLVMLLLRGYPGSRLCGHRDLSPDFNRNGEIEPEEWIKACLCFDAASILQEPPPPNPVSL</sequence>
<dbReference type="RefSeq" id="WP_118207577.1">
    <property type="nucleotide sequence ID" value="NZ_JAASHK010000008.1"/>
</dbReference>
<dbReference type="SUPFAM" id="SSF55846">
    <property type="entry name" value="N-acetylmuramoyl-L-alanine amidase-like"/>
    <property type="match status" value="1"/>
</dbReference>
<evidence type="ECO:0000259" key="1">
    <source>
        <dbReference type="Pfam" id="PF01510"/>
    </source>
</evidence>
<organism evidence="2 3">
    <name type="scientific">Bacteroides stercoris</name>
    <dbReference type="NCBI Taxonomy" id="46506"/>
    <lineage>
        <taxon>Bacteria</taxon>
        <taxon>Pseudomonadati</taxon>
        <taxon>Bacteroidota</taxon>
        <taxon>Bacteroidia</taxon>
        <taxon>Bacteroidales</taxon>
        <taxon>Bacteroidaceae</taxon>
        <taxon>Bacteroides</taxon>
    </lineage>
</organism>
<dbReference type="InterPro" id="IPR018247">
    <property type="entry name" value="EF_Hand_1_Ca_BS"/>
</dbReference>
<evidence type="ECO:0000313" key="3">
    <source>
        <dbReference type="Proteomes" id="UP000283762"/>
    </source>
</evidence>
<reference evidence="2 3" key="1">
    <citation type="submission" date="2018-08" db="EMBL/GenBank/DDBJ databases">
        <title>A genome reference for cultivated species of the human gut microbiota.</title>
        <authorList>
            <person name="Zou Y."/>
            <person name="Xue W."/>
            <person name="Luo G."/>
        </authorList>
    </citation>
    <scope>NUCLEOTIDE SEQUENCE [LARGE SCALE GENOMIC DNA]</scope>
    <source>
        <strain evidence="2 3">AM25-16</strain>
    </source>
</reference>
<dbReference type="InterPro" id="IPR002502">
    <property type="entry name" value="Amidase_domain"/>
</dbReference>
<dbReference type="Proteomes" id="UP000283762">
    <property type="component" value="Unassembled WGS sequence"/>
</dbReference>
<gene>
    <name evidence="2" type="ORF">DW668_17730</name>
</gene>
<dbReference type="InterPro" id="IPR036505">
    <property type="entry name" value="Amidase/PGRP_sf"/>
</dbReference>
<dbReference type="AlphaFoldDB" id="A0A414PME3"/>
<comment type="caution">
    <text evidence="2">The sequence shown here is derived from an EMBL/GenBank/DDBJ whole genome shotgun (WGS) entry which is preliminary data.</text>
</comment>
<proteinExistence type="predicted"/>
<protein>
    <submittedName>
        <fullName evidence="2">N-acetylmuramoyl-L-alanine amidase</fullName>
    </submittedName>
</protein>
<feature type="domain" description="N-acetylmuramoyl-L-alanine amidase" evidence="1">
    <location>
        <begin position="5"/>
        <end position="117"/>
    </location>
</feature>
<dbReference type="Pfam" id="PF01510">
    <property type="entry name" value="Amidase_2"/>
    <property type="match status" value="1"/>
</dbReference>
<dbReference type="GO" id="GO:0009253">
    <property type="term" value="P:peptidoglycan catabolic process"/>
    <property type="evidence" value="ECO:0007669"/>
    <property type="project" value="InterPro"/>
</dbReference>
<dbReference type="GO" id="GO:0008745">
    <property type="term" value="F:N-acetylmuramoyl-L-alanine amidase activity"/>
    <property type="evidence" value="ECO:0007669"/>
    <property type="project" value="InterPro"/>
</dbReference>
<dbReference type="EMBL" id="QRHJ01000088">
    <property type="protein sequence ID" value="RHF69646.1"/>
    <property type="molecule type" value="Genomic_DNA"/>
</dbReference>
<dbReference type="PROSITE" id="PS00018">
    <property type="entry name" value="EF_HAND_1"/>
    <property type="match status" value="1"/>
</dbReference>
<name>A0A414PME3_BACSE</name>